<evidence type="ECO:0000313" key="4">
    <source>
        <dbReference type="Proteomes" id="UP000002512"/>
    </source>
</evidence>
<dbReference type="PhylomeDB" id="Q8DWF6"/>
<dbReference type="SMR" id="Q8DWF6"/>
<gene>
    <name evidence="3" type="ordered locus">SMU_103</name>
</gene>
<dbReference type="Proteomes" id="UP000002512">
    <property type="component" value="Chromosome"/>
</dbReference>
<dbReference type="InterPro" id="IPR036662">
    <property type="entry name" value="PTS_EIIA_man-typ_sf"/>
</dbReference>
<dbReference type="GO" id="GO:0009401">
    <property type="term" value="P:phosphoenolpyruvate-dependent sugar phosphotransferase system"/>
    <property type="evidence" value="ECO:0007669"/>
    <property type="project" value="InterPro"/>
</dbReference>
<name>Q8DWF6_STRMU</name>
<protein>
    <submittedName>
        <fullName evidence="3">PTS system, IIA component</fullName>
    </submittedName>
</protein>
<dbReference type="InterPro" id="IPR004701">
    <property type="entry name" value="PTS_EIIA_man-typ"/>
</dbReference>
<dbReference type="OrthoDB" id="6578004at2"/>
<accession>Q8DWF6</accession>
<evidence type="ECO:0000313" key="3">
    <source>
        <dbReference type="EMBL" id="AAN57885.1"/>
    </source>
</evidence>
<dbReference type="GO" id="GO:0016020">
    <property type="term" value="C:membrane"/>
    <property type="evidence" value="ECO:0007669"/>
    <property type="project" value="InterPro"/>
</dbReference>
<dbReference type="PATRIC" id="fig|210007.7.peg.88"/>
<proteinExistence type="predicted"/>
<keyword evidence="4" id="KW-1185">Reference proteome</keyword>
<dbReference type="STRING" id="210007.SMU_103"/>
<evidence type="ECO:0000256" key="1">
    <source>
        <dbReference type="ARBA" id="ARBA00022679"/>
    </source>
</evidence>
<dbReference type="PANTHER" id="PTHR33799:SF1">
    <property type="entry name" value="PTS SYSTEM MANNOSE-SPECIFIC EIIAB COMPONENT-RELATED"/>
    <property type="match status" value="1"/>
</dbReference>
<dbReference type="GO" id="GO:0016740">
    <property type="term" value="F:transferase activity"/>
    <property type="evidence" value="ECO:0007669"/>
    <property type="project" value="UniProtKB-KW"/>
</dbReference>
<keyword evidence="1" id="KW-0808">Transferase</keyword>
<dbReference type="PANTHER" id="PTHR33799">
    <property type="entry name" value="PTS PERMEASE-RELATED-RELATED"/>
    <property type="match status" value="1"/>
</dbReference>
<organism evidence="3 4">
    <name type="scientific">Streptococcus mutans serotype c (strain ATCC 700610 / UA159)</name>
    <dbReference type="NCBI Taxonomy" id="210007"/>
    <lineage>
        <taxon>Bacteria</taxon>
        <taxon>Bacillati</taxon>
        <taxon>Bacillota</taxon>
        <taxon>Bacilli</taxon>
        <taxon>Lactobacillales</taxon>
        <taxon>Streptococcaceae</taxon>
        <taxon>Streptococcus</taxon>
    </lineage>
</organism>
<dbReference type="EMBL" id="AE014133">
    <property type="protein sequence ID" value="AAN57885.1"/>
    <property type="molecule type" value="Genomic_DNA"/>
</dbReference>
<reference evidence="3 4" key="1">
    <citation type="journal article" date="2002" name="Proc. Natl. Acad. Sci. U.S.A.">
        <title>Genome sequence of Streptococcus mutans UA159, a cariogenic dental pathogen.</title>
        <authorList>
            <person name="Ajdic D."/>
            <person name="McShan W.M."/>
            <person name="McLaughlin R.E."/>
            <person name="Savic G."/>
            <person name="Chang J."/>
            <person name="Carson M.B."/>
            <person name="Primeaux C."/>
            <person name="Tian R."/>
            <person name="Kenton S."/>
            <person name="Jia H."/>
            <person name="Lin S."/>
            <person name="Qian Y."/>
            <person name="Li S."/>
            <person name="Zhu H."/>
            <person name="Najar F."/>
            <person name="Lai H."/>
            <person name="White J."/>
            <person name="Roe B.A."/>
            <person name="Ferretti J.J."/>
        </authorList>
    </citation>
    <scope>NUCLEOTIDE SEQUENCE [LARGE SCALE GENOMIC DNA]</scope>
    <source>
        <strain evidence="4">ATCC 700610 / UA159</strain>
    </source>
</reference>
<dbReference type="InterPro" id="IPR051471">
    <property type="entry name" value="Bacterial_PTS_sugar_comp"/>
</dbReference>
<dbReference type="PROSITE" id="PS51096">
    <property type="entry name" value="PTS_EIIA_TYPE_4"/>
    <property type="match status" value="1"/>
</dbReference>
<dbReference type="HOGENOM" id="CLU_123235_3_2_9"/>
<evidence type="ECO:0000259" key="2">
    <source>
        <dbReference type="PROSITE" id="PS51096"/>
    </source>
</evidence>
<dbReference type="KEGG" id="smu:SMU_103"/>
<dbReference type="SUPFAM" id="SSF53062">
    <property type="entry name" value="PTS system fructose IIA component-like"/>
    <property type="match status" value="1"/>
</dbReference>
<dbReference type="Gene3D" id="3.40.50.510">
    <property type="entry name" value="Phosphotransferase system, mannose-type IIA component"/>
    <property type="match status" value="1"/>
</dbReference>
<dbReference type="DNASU" id="1029684"/>
<dbReference type="AlphaFoldDB" id="Q8DWF6"/>
<dbReference type="Pfam" id="PF03610">
    <property type="entry name" value="EIIA-man"/>
    <property type="match status" value="1"/>
</dbReference>
<dbReference type="eggNOG" id="COG2893">
    <property type="taxonomic scope" value="Bacteria"/>
</dbReference>
<feature type="domain" description="PTS EIIA type-4" evidence="2">
    <location>
        <begin position="3"/>
        <end position="124"/>
    </location>
</feature>
<sequence>MMERRIIIASHNHMASGLKSTIEFLAGIQNNIVTLDAYTDGKPIGDKIEKIFNDFPQECEVVIFTDLLSGSVNQKFFPYRVREHVHLITGMNLPIILAMVLNHQEVYLEEEQVSYMVQEARSSLVYVNEMNLNDEGDE</sequence>